<feature type="compositionally biased region" description="Acidic residues" evidence="6">
    <location>
        <begin position="193"/>
        <end position="214"/>
    </location>
</feature>
<keyword evidence="5" id="KW-0539">Nucleus</keyword>
<evidence type="ECO:0000256" key="4">
    <source>
        <dbReference type="ARBA" id="ARBA00023163"/>
    </source>
</evidence>
<sequence length="483" mass="55226">MTENYSPTLVNAENLEMINKKGSEQKNKLRTEYMEETPASSYEFQNKDTDNLNPFTSTQSVSPISEEKVPDDSNNQVSENSSVDIPEKGSPILPAIPQSSNVEIGAIQEDTTIQNYENEHENLSEAETVIFQEEENNNIDQAPSINASNTQAGVNKEATEQQSDEFSFRNHREDVSNGFSKGSPLQTEKSMVVEEEANATEKEEDVDEEEDDGEEKGSVSEGRERTKKIETQGSSGRKRRRVTTSRARYGARDSRSKRDSTIEDQERGADPDGESAMEGRHGLEQPSDQDAEKTLKRKEAFEALSAIENEFAVLRNRIYGKRLLKLDEQAELIKNKRHERFNACVELIIEHRDNRIQRTTELLKKQLTSIRNMMNFVYSQMNYQLLFDKRKLRQMLSANVAAKFYRLLNRQQISYDPIVQLQKQTSFRQNALTNKQRLDYETAILCELDNFVGFPAAPIIEQASMDDIQQDLIDMGEIYGNER</sequence>
<name>A0AAE9WDJ4_9SCHI</name>
<feature type="compositionally biased region" description="Basic and acidic residues" evidence="6">
    <location>
        <begin position="166"/>
        <end position="175"/>
    </location>
</feature>
<keyword evidence="2" id="KW-0678">Repressor</keyword>
<evidence type="ECO:0000313" key="7">
    <source>
        <dbReference type="EMBL" id="WBW72728.1"/>
    </source>
</evidence>
<dbReference type="SMART" id="SM01401">
    <property type="entry name" value="Sds3"/>
    <property type="match status" value="1"/>
</dbReference>
<feature type="compositionally biased region" description="Polar residues" evidence="6">
    <location>
        <begin position="72"/>
        <end position="83"/>
    </location>
</feature>
<dbReference type="EMBL" id="CP115611">
    <property type="protein sequence ID" value="WBW72728.1"/>
    <property type="molecule type" value="Genomic_DNA"/>
</dbReference>
<dbReference type="InterPro" id="IPR013907">
    <property type="entry name" value="Sds3"/>
</dbReference>
<feature type="compositionally biased region" description="Basic and acidic residues" evidence="6">
    <location>
        <begin position="215"/>
        <end position="230"/>
    </location>
</feature>
<evidence type="ECO:0000256" key="1">
    <source>
        <dbReference type="ARBA" id="ARBA00004123"/>
    </source>
</evidence>
<dbReference type="Pfam" id="PF08598">
    <property type="entry name" value="Sds3"/>
    <property type="match status" value="1"/>
</dbReference>
<evidence type="ECO:0000313" key="8">
    <source>
        <dbReference type="Proteomes" id="UP001212411"/>
    </source>
</evidence>
<comment type="subcellular location">
    <subcellularLocation>
        <location evidence="1">Nucleus</location>
    </subcellularLocation>
</comment>
<dbReference type="Proteomes" id="UP001212411">
    <property type="component" value="Chromosome 1"/>
</dbReference>
<reference evidence="7 8" key="1">
    <citation type="journal article" date="2023" name="G3 (Bethesda)">
        <title>A high-quality reference genome for the fission yeast Schizosaccharomyces osmophilus.</title>
        <authorList>
            <person name="Jia G.S."/>
            <person name="Zhang W.C."/>
            <person name="Liang Y."/>
            <person name="Liu X.H."/>
            <person name="Rhind N."/>
            <person name="Pidoux A."/>
            <person name="Brysch-Herzberg M."/>
            <person name="Du L.L."/>
        </authorList>
    </citation>
    <scope>NUCLEOTIDE SEQUENCE [LARGE SCALE GENOMIC DNA]</scope>
    <source>
        <strain evidence="7 8">CBS 15793</strain>
    </source>
</reference>
<protein>
    <submittedName>
        <fullName evidence="7">Sds3-like family protein Dep1</fullName>
    </submittedName>
</protein>
<feature type="region of interest" description="Disordered" evidence="6">
    <location>
        <begin position="21"/>
        <end position="99"/>
    </location>
</feature>
<evidence type="ECO:0000256" key="5">
    <source>
        <dbReference type="ARBA" id="ARBA00023242"/>
    </source>
</evidence>
<feature type="compositionally biased region" description="Basic and acidic residues" evidence="6">
    <location>
        <begin position="21"/>
        <end position="33"/>
    </location>
</feature>
<proteinExistence type="predicted"/>
<dbReference type="KEGG" id="som:SOMG_00583"/>
<evidence type="ECO:0000256" key="2">
    <source>
        <dbReference type="ARBA" id="ARBA00022491"/>
    </source>
</evidence>
<feature type="compositionally biased region" description="Polar residues" evidence="6">
    <location>
        <begin position="51"/>
        <end position="63"/>
    </location>
</feature>
<feature type="compositionally biased region" description="Basic and acidic residues" evidence="6">
    <location>
        <begin position="250"/>
        <end position="270"/>
    </location>
</feature>
<keyword evidence="8" id="KW-1185">Reference proteome</keyword>
<dbReference type="GO" id="GO:0005654">
    <property type="term" value="C:nucleoplasm"/>
    <property type="evidence" value="ECO:0007669"/>
    <property type="project" value="UniProtKB-ARBA"/>
</dbReference>
<keyword evidence="4" id="KW-0804">Transcription</keyword>
<dbReference type="PANTHER" id="PTHR21964">
    <property type="entry name" value="BREAST CANCER METASTASIS-SUPPRESSOR 1"/>
    <property type="match status" value="1"/>
</dbReference>
<feature type="compositionally biased region" description="Polar residues" evidence="6">
    <location>
        <begin position="177"/>
        <end position="189"/>
    </location>
</feature>
<feature type="region of interest" description="Disordered" evidence="6">
    <location>
        <begin position="133"/>
        <end position="293"/>
    </location>
</feature>
<evidence type="ECO:0000256" key="3">
    <source>
        <dbReference type="ARBA" id="ARBA00023015"/>
    </source>
</evidence>
<accession>A0AAE9WDJ4</accession>
<organism evidence="7 8">
    <name type="scientific">Schizosaccharomyces osmophilus</name>
    <dbReference type="NCBI Taxonomy" id="2545709"/>
    <lineage>
        <taxon>Eukaryota</taxon>
        <taxon>Fungi</taxon>
        <taxon>Dikarya</taxon>
        <taxon>Ascomycota</taxon>
        <taxon>Taphrinomycotina</taxon>
        <taxon>Schizosaccharomycetes</taxon>
        <taxon>Schizosaccharomycetales</taxon>
        <taxon>Schizosaccharomycetaceae</taxon>
        <taxon>Schizosaccharomyces</taxon>
    </lineage>
</organism>
<gene>
    <name evidence="7" type="primary">dep1</name>
    <name evidence="7" type="ORF">SOMG_00583</name>
</gene>
<dbReference type="GO" id="GO:0010468">
    <property type="term" value="P:regulation of gene expression"/>
    <property type="evidence" value="ECO:0007669"/>
    <property type="project" value="UniProtKB-ARBA"/>
</dbReference>
<feature type="compositionally biased region" description="Polar residues" evidence="6">
    <location>
        <begin position="138"/>
        <end position="153"/>
    </location>
</feature>
<dbReference type="GeneID" id="80874066"/>
<dbReference type="RefSeq" id="XP_056036971.1">
    <property type="nucleotide sequence ID" value="XM_056179377.1"/>
</dbReference>
<dbReference type="AlphaFoldDB" id="A0AAE9WDJ4"/>
<keyword evidence="3" id="KW-0805">Transcription regulation</keyword>
<evidence type="ECO:0000256" key="6">
    <source>
        <dbReference type="SAM" id="MobiDB-lite"/>
    </source>
</evidence>